<dbReference type="Proteomes" id="UP001610335">
    <property type="component" value="Unassembled WGS sequence"/>
</dbReference>
<keyword evidence="3" id="KW-1185">Reference proteome</keyword>
<protein>
    <recommendedName>
        <fullName evidence="4">Clr5 domain-containing protein</fullName>
    </recommendedName>
</protein>
<gene>
    <name evidence="2" type="ORF">BDW59DRAFT_140211</name>
</gene>
<organism evidence="2 3">
    <name type="scientific">Aspergillus cavernicola</name>
    <dbReference type="NCBI Taxonomy" id="176166"/>
    <lineage>
        <taxon>Eukaryota</taxon>
        <taxon>Fungi</taxon>
        <taxon>Dikarya</taxon>
        <taxon>Ascomycota</taxon>
        <taxon>Pezizomycotina</taxon>
        <taxon>Eurotiomycetes</taxon>
        <taxon>Eurotiomycetidae</taxon>
        <taxon>Eurotiales</taxon>
        <taxon>Aspergillaceae</taxon>
        <taxon>Aspergillus</taxon>
        <taxon>Aspergillus subgen. Nidulantes</taxon>
    </lineage>
</organism>
<evidence type="ECO:0000313" key="3">
    <source>
        <dbReference type="Proteomes" id="UP001610335"/>
    </source>
</evidence>
<dbReference type="EMBL" id="JBFXLS010000009">
    <property type="protein sequence ID" value="KAL2831480.1"/>
    <property type="molecule type" value="Genomic_DNA"/>
</dbReference>
<reference evidence="2 3" key="1">
    <citation type="submission" date="2024-07" db="EMBL/GenBank/DDBJ databases">
        <title>Section-level genome sequencing and comparative genomics of Aspergillus sections Usti and Cavernicolus.</title>
        <authorList>
            <consortium name="Lawrence Berkeley National Laboratory"/>
            <person name="Nybo J.L."/>
            <person name="Vesth T.C."/>
            <person name="Theobald S."/>
            <person name="Frisvad J.C."/>
            <person name="Larsen T.O."/>
            <person name="Kjaerboelling I."/>
            <person name="Rothschild-Mancinelli K."/>
            <person name="Lyhne E.K."/>
            <person name="Kogle M.E."/>
            <person name="Barry K."/>
            <person name="Clum A."/>
            <person name="Na H."/>
            <person name="Ledsgaard L."/>
            <person name="Lin J."/>
            <person name="Lipzen A."/>
            <person name="Kuo A."/>
            <person name="Riley R."/>
            <person name="Mondo S."/>
            <person name="LaButti K."/>
            <person name="Haridas S."/>
            <person name="Pangalinan J."/>
            <person name="Salamov A.A."/>
            <person name="Simmons B.A."/>
            <person name="Magnuson J.K."/>
            <person name="Chen J."/>
            <person name="Drula E."/>
            <person name="Henrissat B."/>
            <person name="Wiebenga A."/>
            <person name="Lubbers R.J."/>
            <person name="Gomes A.C."/>
            <person name="Makela M.R."/>
            <person name="Stajich J."/>
            <person name="Grigoriev I.V."/>
            <person name="Mortensen U.H."/>
            <person name="De vries R.P."/>
            <person name="Baker S.E."/>
            <person name="Andersen M.R."/>
        </authorList>
    </citation>
    <scope>NUCLEOTIDE SEQUENCE [LARGE SCALE GENOMIC DNA]</scope>
    <source>
        <strain evidence="2 3">CBS 600.67</strain>
    </source>
</reference>
<evidence type="ECO:0000256" key="1">
    <source>
        <dbReference type="SAM" id="MobiDB-lite"/>
    </source>
</evidence>
<accession>A0ABR4IUR1</accession>
<name>A0ABR4IUR1_9EURO</name>
<sequence>MGSSRPRLRVSSGGPANKKKLSLDEQRALIDEYGIRFQGPLLSTQWPASYALIFSKVREIEDVKYERYRSSLDSCPRKIQRVRTLNRVHRLVRGVSDCRKSSLNEEEWRRSTEFYLLQHFNDEIAWYCGSCGNRTWVAEFKFDPSHSTSTNSGRNESPAVIPVCSCNPNETIQAEVPCESSRPFITRLGMPIVDASSPAKIGVKKPDAVVGLRNNPQIREMLDNITDIASHPANDPDMLFPFLVLEAKSEVGGPGFQSIETQTAFPIRSLVNFQESLNQHREARRPPLVWFLAYQGDLWRVYACIQDDNLTKVVELWQGTVLKYDDALQLNLIIDFIYEWAIEVYRKEIFGSFSDSGRLNTSHGKCAGKTTPEMMDSLIDLTIEDCSLYSRDVDVVSLSWPSSDIQMLDLQLDEDVISDPSPVAVPEEYEVDWNSYGAIRNADEVFFTFHHIVLPETLIELTAILSSISPNDTLIDVASTLLQLFHIEDPIVVNRGLLAQLESLWTEGVGDFGSLGDHLLIAHISFRSYFRPTDWQPIRSLSCIAASISAINILASIALDGFDSLLNRSMLSLSCLEADIVLPLRKFSGQESAAAAAQDLSLSIQKEMAGPGYRWFETLENGRYVKEIWHGLDTHTPSIPLFDIMVYSSFYTTIGRENSLDMRDATSYARLSRTTQADGALVLKRPSSWPAQCPKYCLTIFDTSDINYLPYMGQKILRTISHGGFYQESGRGIQEDDRRAMQGWAQFLLSGFN</sequence>
<feature type="region of interest" description="Disordered" evidence="1">
    <location>
        <begin position="1"/>
        <end position="20"/>
    </location>
</feature>
<comment type="caution">
    <text evidence="2">The sequence shown here is derived from an EMBL/GenBank/DDBJ whole genome shotgun (WGS) entry which is preliminary data.</text>
</comment>
<evidence type="ECO:0008006" key="4">
    <source>
        <dbReference type="Google" id="ProtNLM"/>
    </source>
</evidence>
<proteinExistence type="predicted"/>
<evidence type="ECO:0000313" key="2">
    <source>
        <dbReference type="EMBL" id="KAL2831480.1"/>
    </source>
</evidence>